<dbReference type="Gene3D" id="1.20.120.680">
    <property type="entry name" value="Formiminotetrahydrofolate cyclodeaminase monomer, up-and-down helical bundle"/>
    <property type="match status" value="1"/>
</dbReference>
<proteinExistence type="predicted"/>
<organism evidence="5 6">
    <name type="scientific">Triparma laevis f. inornata</name>
    <dbReference type="NCBI Taxonomy" id="1714386"/>
    <lineage>
        <taxon>Eukaryota</taxon>
        <taxon>Sar</taxon>
        <taxon>Stramenopiles</taxon>
        <taxon>Ochrophyta</taxon>
        <taxon>Bolidophyceae</taxon>
        <taxon>Parmales</taxon>
        <taxon>Triparmaceae</taxon>
        <taxon>Triparma</taxon>
    </lineage>
</organism>
<dbReference type="Proteomes" id="UP001162640">
    <property type="component" value="Unassembled WGS sequence"/>
</dbReference>
<dbReference type="GO" id="GO:0005542">
    <property type="term" value="F:folic acid binding"/>
    <property type="evidence" value="ECO:0007669"/>
    <property type="project" value="InterPro"/>
</dbReference>
<dbReference type="InterPro" id="IPR037070">
    <property type="entry name" value="Formiminotransferase_C_sf"/>
</dbReference>
<dbReference type="Gene3D" id="3.30.70.670">
    <property type="entry name" value="Formiminotransferase, C-terminal subdomain"/>
    <property type="match status" value="1"/>
</dbReference>
<dbReference type="GO" id="GO:0030409">
    <property type="term" value="F:glutamate formimidoyltransferase activity"/>
    <property type="evidence" value="ECO:0007669"/>
    <property type="project" value="UniProtKB-EC"/>
</dbReference>
<dbReference type="SUPFAM" id="SSF55116">
    <property type="entry name" value="Formiminotransferase domain of formiminotransferase-cyclodeaminase"/>
    <property type="match status" value="2"/>
</dbReference>
<dbReference type="Pfam" id="PF07837">
    <property type="entry name" value="FTCD_N"/>
    <property type="match status" value="1"/>
</dbReference>
<dbReference type="SUPFAM" id="SSF101262">
    <property type="entry name" value="Methenyltetrahydrofolate cyclohydrolase-like"/>
    <property type="match status" value="1"/>
</dbReference>
<dbReference type="InterPro" id="IPR051623">
    <property type="entry name" value="FTCD"/>
</dbReference>
<evidence type="ECO:0000313" key="5">
    <source>
        <dbReference type="EMBL" id="GMH86155.1"/>
    </source>
</evidence>
<comment type="caution">
    <text evidence="5">The sequence shown here is derived from an EMBL/GenBank/DDBJ whole genome shotgun (WGS) entry which is preliminary data.</text>
</comment>
<dbReference type="PANTHER" id="PTHR12234">
    <property type="entry name" value="FORMIMINOTRANSFERASE-CYCLODEAMINASE"/>
    <property type="match status" value="1"/>
</dbReference>
<feature type="domain" description="Formiminotransferase N-terminal subdomain" evidence="4">
    <location>
        <begin position="1"/>
        <end position="114"/>
    </location>
</feature>
<feature type="domain" description="Formiminotransferase C-terminal subdomain" evidence="3">
    <location>
        <begin position="127"/>
        <end position="261"/>
    </location>
</feature>
<dbReference type="Gene3D" id="3.30.990.10">
    <property type="entry name" value="Formiminotransferase, N-terminal subdomain"/>
    <property type="match status" value="1"/>
</dbReference>
<evidence type="ECO:0000256" key="2">
    <source>
        <dbReference type="ARBA" id="ARBA00022679"/>
    </source>
</evidence>
<dbReference type="Pfam" id="PF04961">
    <property type="entry name" value="FTCD_C"/>
    <property type="match status" value="1"/>
</dbReference>
<gene>
    <name evidence="5" type="ORF">TL16_g10453</name>
</gene>
<dbReference type="AlphaFoldDB" id="A0A9W7BH99"/>
<sequence>MYPPRSKHKGAHPRFGAMDVCPFIPVRNATMADCATCAKKLGLRLGNELKIPIFLYEEASEEEYRKRLPDIRQKAMGEYEGIKDNIGKEASEEEYRKRLPDIRQKAMGEYEGIKDNIGKDGWAPDFGPAEFANRIAFNVREKGRGPDKPGRFKNVAGIGWYVDEYNLAQISVNCTDFNVTNIHTVYESCKDDARDMNLAVVGSELVGLVPLECFLDIAEYYIKKENLFIVDERQKVALVIERLGLNSVSRFDPDKLIIDYKCKLADPPLMSMTVKSFVEILGARTSAPGGGSASALVAAMGTGLGSMMGWMTYGSVKFQALDAQMRALIKPLHDATQELVYRIDADTDAFTDYMTAMRMSKETEEEKALREAAMQKGLQSAIDVPLNTMKIADLCWDAMVELAKVGNVNSKSDLQVGARCLELGIWGCWKNVEINMKDITDQDYIERVSAEAKELWEKADKKSKEVLDLLEAR</sequence>
<dbReference type="InterPro" id="IPR013802">
    <property type="entry name" value="Formiminotransferase_C"/>
</dbReference>
<dbReference type="SMART" id="SM01222">
    <property type="entry name" value="FTCD_N"/>
    <property type="match status" value="1"/>
</dbReference>
<dbReference type="SMART" id="SM01221">
    <property type="entry name" value="FTCD"/>
    <property type="match status" value="1"/>
</dbReference>
<dbReference type="InterPro" id="IPR012886">
    <property type="entry name" value="Formiminotransferase_N"/>
</dbReference>
<name>A0A9W7BH99_9STRA</name>
<accession>A0A9W7BH99</accession>
<dbReference type="PANTHER" id="PTHR12234:SF0">
    <property type="entry name" value="FORMIMIDOYLTRANSFERASE-CYCLODEAMINASE"/>
    <property type="match status" value="1"/>
</dbReference>
<evidence type="ECO:0000313" key="6">
    <source>
        <dbReference type="Proteomes" id="UP001162640"/>
    </source>
</evidence>
<dbReference type="FunFam" id="1.20.120.680:FF:000001">
    <property type="entry name" value="Formimidoyltransferase cyclodeaminase"/>
    <property type="match status" value="1"/>
</dbReference>
<dbReference type="InterPro" id="IPR007044">
    <property type="entry name" value="Cyclodeamin/CycHdrlase"/>
</dbReference>
<keyword evidence="2" id="KW-0808">Transferase</keyword>
<dbReference type="EMBL" id="BLQM01000371">
    <property type="protein sequence ID" value="GMH86155.1"/>
    <property type="molecule type" value="Genomic_DNA"/>
</dbReference>
<reference evidence="6" key="1">
    <citation type="journal article" date="2023" name="Commun. Biol.">
        <title>Genome analysis of Parmales, the sister group of diatoms, reveals the evolutionary specialization of diatoms from phago-mixotrophs to photoautotrophs.</title>
        <authorList>
            <person name="Ban H."/>
            <person name="Sato S."/>
            <person name="Yoshikawa S."/>
            <person name="Yamada K."/>
            <person name="Nakamura Y."/>
            <person name="Ichinomiya M."/>
            <person name="Sato N."/>
            <person name="Blanc-Mathieu R."/>
            <person name="Endo H."/>
            <person name="Kuwata A."/>
            <person name="Ogata H."/>
        </authorList>
    </citation>
    <scope>NUCLEOTIDE SEQUENCE [LARGE SCALE GENOMIC DNA]</scope>
</reference>
<evidence type="ECO:0000259" key="3">
    <source>
        <dbReference type="SMART" id="SM01221"/>
    </source>
</evidence>
<dbReference type="InterPro" id="IPR022384">
    <property type="entry name" value="FormiminoTrfase_cat_dom_sf"/>
</dbReference>
<dbReference type="InterPro" id="IPR036178">
    <property type="entry name" value="Formintransfe-cycloase-like_sf"/>
</dbReference>
<evidence type="ECO:0000256" key="1">
    <source>
        <dbReference type="ARBA" id="ARBA00012252"/>
    </source>
</evidence>
<dbReference type="EC" id="2.1.2.5" evidence="1"/>
<dbReference type="Pfam" id="PF02971">
    <property type="entry name" value="FTCD"/>
    <property type="match status" value="1"/>
</dbReference>
<protein>
    <recommendedName>
        <fullName evidence="1">glutamate formimidoyltransferase</fullName>
        <ecNumber evidence="1">2.1.2.5</ecNumber>
    </recommendedName>
</protein>
<evidence type="ECO:0000259" key="4">
    <source>
        <dbReference type="SMART" id="SM01222"/>
    </source>
</evidence>
<dbReference type="InterPro" id="IPR037064">
    <property type="entry name" value="Formiminotransferase_N_sf"/>
</dbReference>